<proteinExistence type="predicted"/>
<name>A0A5J4QGW1_9ZZZZ</name>
<dbReference type="InterPro" id="IPR010985">
    <property type="entry name" value="Ribbon_hlx_hlx"/>
</dbReference>
<sequence>MDNMEYKGYYGSVEYSKEDNCLSGKVLGMSKDVITYEGRTIEELKTDFENGINSYIEGCEELGIKPRKSFSGTFNIRIPSEIHCKIAVLAEKHGISINAFVKNILEERIRITH</sequence>
<evidence type="ECO:0000313" key="1">
    <source>
        <dbReference type="EMBL" id="KAA6319813.1"/>
    </source>
</evidence>
<organism evidence="1">
    <name type="scientific">termite gut metagenome</name>
    <dbReference type="NCBI Taxonomy" id="433724"/>
    <lineage>
        <taxon>unclassified sequences</taxon>
        <taxon>metagenomes</taxon>
        <taxon>organismal metagenomes</taxon>
    </lineage>
</organism>
<dbReference type="EMBL" id="SNRY01003767">
    <property type="protein sequence ID" value="KAA6319813.1"/>
    <property type="molecule type" value="Genomic_DNA"/>
</dbReference>
<gene>
    <name evidence="1" type="ORF">EZS27_030336</name>
</gene>
<dbReference type="GO" id="GO:0006355">
    <property type="term" value="P:regulation of DNA-templated transcription"/>
    <property type="evidence" value="ECO:0007669"/>
    <property type="project" value="InterPro"/>
</dbReference>
<reference evidence="1" key="1">
    <citation type="submission" date="2019-03" db="EMBL/GenBank/DDBJ databases">
        <title>Single cell metagenomics reveals metabolic interactions within the superorganism composed of flagellate Streblomastix strix and complex community of Bacteroidetes bacteria on its surface.</title>
        <authorList>
            <person name="Treitli S.C."/>
            <person name="Kolisko M."/>
            <person name="Husnik F."/>
            <person name="Keeling P."/>
            <person name="Hampl V."/>
        </authorList>
    </citation>
    <scope>NUCLEOTIDE SEQUENCE</scope>
    <source>
        <strain evidence="1">STM</strain>
    </source>
</reference>
<dbReference type="SUPFAM" id="SSF143100">
    <property type="entry name" value="TTHA1013/TTHA0281-like"/>
    <property type="match status" value="1"/>
</dbReference>
<dbReference type="InterPro" id="IPR013321">
    <property type="entry name" value="Arc_rbn_hlx_hlx"/>
</dbReference>
<dbReference type="Pfam" id="PF05534">
    <property type="entry name" value="HicB"/>
    <property type="match status" value="1"/>
</dbReference>
<evidence type="ECO:0008006" key="2">
    <source>
        <dbReference type="Google" id="ProtNLM"/>
    </source>
</evidence>
<dbReference type="InterPro" id="IPR008651">
    <property type="entry name" value="Uncharacterised_HicB"/>
</dbReference>
<dbReference type="Gene3D" id="1.10.1220.10">
    <property type="entry name" value="Met repressor-like"/>
    <property type="match status" value="1"/>
</dbReference>
<accession>A0A5J4QGW1</accession>
<protein>
    <recommendedName>
        <fullName evidence="2">HicB family protein</fullName>
    </recommendedName>
</protein>
<dbReference type="InterPro" id="IPR035069">
    <property type="entry name" value="TTHA1013/TTHA0281-like"/>
</dbReference>
<dbReference type="AlphaFoldDB" id="A0A5J4QGW1"/>
<dbReference type="SUPFAM" id="SSF47598">
    <property type="entry name" value="Ribbon-helix-helix"/>
    <property type="match status" value="1"/>
</dbReference>
<comment type="caution">
    <text evidence="1">The sequence shown here is derived from an EMBL/GenBank/DDBJ whole genome shotgun (WGS) entry which is preliminary data.</text>
</comment>